<organism evidence="1 2">
    <name type="scientific">Colletotrichum kahawae</name>
    <name type="common">Coffee berry disease fungus</name>
    <dbReference type="NCBI Taxonomy" id="34407"/>
    <lineage>
        <taxon>Eukaryota</taxon>
        <taxon>Fungi</taxon>
        <taxon>Dikarya</taxon>
        <taxon>Ascomycota</taxon>
        <taxon>Pezizomycotina</taxon>
        <taxon>Sordariomycetes</taxon>
        <taxon>Hypocreomycetidae</taxon>
        <taxon>Glomerellales</taxon>
        <taxon>Glomerellaceae</taxon>
        <taxon>Colletotrichum</taxon>
        <taxon>Colletotrichum gloeosporioides species complex</taxon>
    </lineage>
</organism>
<evidence type="ECO:0000313" key="1">
    <source>
        <dbReference type="EMBL" id="KAK2735160.1"/>
    </source>
</evidence>
<evidence type="ECO:0000313" key="2">
    <source>
        <dbReference type="Proteomes" id="UP001281614"/>
    </source>
</evidence>
<sequence length="150" mass="17407">MDPGTALAIVGLSLQILGGVKEYYNSWKTCDDDVRQFLDDLQRLEAVLGHLQTTLKQPHLDATIISTICDACHKMKDEMDEVKAMFRKFKKDGSPSTMMQKLKHMERRVFYVFRKSTIARFMEIIEKILWQKVRNGFGCCKKVLMLLTTR</sequence>
<dbReference type="EMBL" id="VYYT01000445">
    <property type="protein sequence ID" value="KAK2735160.1"/>
    <property type="molecule type" value="Genomic_DNA"/>
</dbReference>
<dbReference type="AlphaFoldDB" id="A0AAE0D133"/>
<proteinExistence type="predicted"/>
<accession>A0AAE0D133</accession>
<comment type="caution">
    <text evidence="1">The sequence shown here is derived from an EMBL/GenBank/DDBJ whole genome shotgun (WGS) entry which is preliminary data.</text>
</comment>
<gene>
    <name evidence="1" type="ORF">CKAH01_07944</name>
</gene>
<name>A0AAE0D133_COLKA</name>
<dbReference type="Proteomes" id="UP001281614">
    <property type="component" value="Unassembled WGS sequence"/>
</dbReference>
<protein>
    <submittedName>
        <fullName evidence="1">Ankyrin repeat protein</fullName>
    </submittedName>
</protein>
<reference evidence="1" key="1">
    <citation type="submission" date="2023-02" db="EMBL/GenBank/DDBJ databases">
        <title>Colletotrichum kahawae CIFC_Que2 genome sequencing and assembly.</title>
        <authorList>
            <person name="Baroncelli R."/>
        </authorList>
    </citation>
    <scope>NUCLEOTIDE SEQUENCE</scope>
    <source>
        <strain evidence="1">CIFC_Que2</strain>
    </source>
</reference>
<keyword evidence="2" id="KW-1185">Reference proteome</keyword>